<dbReference type="InterPro" id="IPR016035">
    <property type="entry name" value="Acyl_Trfase/lysoPLipase"/>
</dbReference>
<evidence type="ECO:0000256" key="14">
    <source>
        <dbReference type="RuleBase" id="RU362043"/>
    </source>
</evidence>
<protein>
    <recommendedName>
        <fullName evidence="4 14">Lysophospholipase NTE1</fullName>
        <ecNumber evidence="3 14">3.1.1.5</ecNumber>
    </recommendedName>
    <alternativeName>
        <fullName evidence="14">Intracellular phospholipase B</fullName>
    </alternativeName>
</protein>
<dbReference type="InterPro" id="IPR000595">
    <property type="entry name" value="cNMP-bd_dom"/>
</dbReference>
<feature type="region of interest" description="Disordered" evidence="15">
    <location>
        <begin position="251"/>
        <end position="363"/>
    </location>
</feature>
<evidence type="ECO:0000256" key="6">
    <source>
        <dbReference type="ARBA" id="ARBA00022737"/>
    </source>
</evidence>
<evidence type="ECO:0000256" key="10">
    <source>
        <dbReference type="ARBA" id="ARBA00022989"/>
    </source>
</evidence>
<evidence type="ECO:0000256" key="15">
    <source>
        <dbReference type="SAM" id="MobiDB-lite"/>
    </source>
</evidence>
<feature type="compositionally biased region" description="Polar residues" evidence="15">
    <location>
        <begin position="683"/>
        <end position="705"/>
    </location>
</feature>
<evidence type="ECO:0000256" key="4">
    <source>
        <dbReference type="ARBA" id="ARBA00018317"/>
    </source>
</evidence>
<keyword evidence="12 14" id="KW-0472">Membrane</keyword>
<dbReference type="Gene3D" id="2.60.120.10">
    <property type="entry name" value="Jelly Rolls"/>
    <property type="match status" value="3"/>
</dbReference>
<feature type="compositionally biased region" description="Acidic residues" evidence="15">
    <location>
        <begin position="269"/>
        <end position="281"/>
    </location>
</feature>
<dbReference type="InterPro" id="IPR050301">
    <property type="entry name" value="NTE"/>
</dbReference>
<evidence type="ECO:0000256" key="2">
    <source>
        <dbReference type="ARBA" id="ARBA00006636"/>
    </source>
</evidence>
<feature type="active site" description="Nucleophile" evidence="13">
    <location>
        <position position="1306"/>
    </location>
</feature>
<dbReference type="OrthoDB" id="421051at2759"/>
<dbReference type="SUPFAM" id="SSF52151">
    <property type="entry name" value="FabD/lysophospholipase-like"/>
    <property type="match status" value="1"/>
</dbReference>
<dbReference type="SMART" id="SM00100">
    <property type="entry name" value="cNMP"/>
    <property type="match status" value="2"/>
</dbReference>
<dbReference type="Pfam" id="PF00027">
    <property type="entry name" value="cNMP_binding"/>
    <property type="match status" value="1"/>
</dbReference>
<feature type="compositionally biased region" description="Basic and acidic residues" evidence="15">
    <location>
        <begin position="295"/>
        <end position="305"/>
    </location>
</feature>
<proteinExistence type="inferred from homology"/>
<dbReference type="InterPro" id="IPR014710">
    <property type="entry name" value="RmlC-like_jellyroll"/>
</dbReference>
<comment type="similarity">
    <text evidence="2 14">Belongs to the NTE family.</text>
</comment>
<feature type="short sequence motif" description="DGA/G" evidence="13">
    <location>
        <begin position="1424"/>
        <end position="1426"/>
    </location>
</feature>
<dbReference type="EC" id="3.1.1.5" evidence="3 14"/>
<feature type="transmembrane region" description="Helical" evidence="14">
    <location>
        <begin position="38"/>
        <end position="56"/>
    </location>
</feature>
<keyword evidence="9 13" id="KW-0442">Lipid degradation</keyword>
<sequence>MDMPPPASQGVGNPLVPLMALAAALIKAILYLLNVVRLLVAFVTITIPTYVVRILGYSLTLRLDFTKLLILFALAAFVVFFWIRYRYLNKYSNLKEVPLAPPDAHLLNPSLSLPDDFSRPTPFHNYLDEFLSAIRIFGFLEKPVFHELSRHLQTKRLIAGDTITISLDAEASGDKSFYCVLDGNVQVFTYSGDERSSQGITAVDPGVDELSGSYNGYQLLNEVSTGGTLSSLFTILSLFTEDVKLSWEGDQEDVQEDEMFDTDAHPEESSDEQMDEEDTTESEAVTSDTPRQKKRADSDVSRLDFEMMGGPEETETVKPADESEESETTWEAPVHDTQGRKTSRRPGATTPTRRATKTTSPRPARVIARATVDTTLAVIPSFAFKRLRHKFPKATGQIVSVILTRFARVTFMTAHKYLGLTKEVLQAEDKLNSLVSYPLPIEFYDSGGMDGLRSRFKPEVQASAASDTEERRIGAGPDTNATVRERRTGDASTGSEKDYFSFAPDSPKSAAGSSKSSLPSITPKAVTPSVVSSLASVSMPASIAREKEKKLQRLGMTKLESPMAVLSNQPGAVRGALKRRSSRKQVGAGDLLSMTSSNASNDPPIYRPGPRGSRTPGLRRTDTWLERPSFGQSMSTLGLKRSSDFNSMNPLAKRQQEVLGEDFDLRDAVMISIAESIGLIQSATPESTVPSGSESQGWSTPTSPNLPGGGARSTTSHSRHQSRSPFGNLSMLDMLQGNNSSGMSFKDRMTADDESSVTGTTTSANGRVGELENDVQILYFKAGSTLVGEGETNPGLFFVIDGFLDVSISSVGGDNSLPVEPVPSAMNEKRANGTPDDKPKRAQDYLFTVKPGGIAGYLASLCGTPSYTNVTAKTDCYVGLLPHNSFERLLERRPIVLLTLAKRLISLLSPLIHDLDLALDWEQINAGQVLYREGDKSDSFYIVINGRLRAVREQTSGKVDMIAEYGQGSPIGELEAITDSARPNTVHAIRDSELVKMPMTLFNAVSVQHPATTIRFLRLIASRVKQAAGPSIIQNPAAKPFSGTSGANLNLKTVCILPVTGSVPIAAFAERLRNALEDIGAPTAYLNQASVMRQLGRHAFSKMGKLKIAGWLAEREQRNRTVLYVVDTPVTSQWTLTAIRQADFVLIVGMGDDVALGEYEKLLLATKTTARKELVLLHPERYVASGFTRRWLKDRSYISGHHHVELSGIVLSNKTPILVHDPAAIAAFKHLREKVETSIKKYRFRPSDRPRRPPHMNDFARLARRLCGKSIGLVLGGGGGRGISHIGMLQALEEEQIPVDAIGGCSIGAFVGGLYAREADLLSTRGRAKQFSGRMGSIWRLLSDVTYPFAAYTTGHEFNRGIYKAFYDVHLEDMWIPFFANSTNITHSRMEIHKTGYAWRYVRASMTLAGLLPPISDRGDLLVDGGYIDNLPVSVMMSMGPTDVIAIDVGSIDDTSPRNYGDSVSGWGILLNKMNPFAKQQVLSMAEVSGRLTYVASVRTLDEAKNTPGCLYYAMPVQQFETLGGFSKFNEVYQVGLHAGRKVLQKWREEGRLPTGLVDEVKGEKAIKRGARLRRMSI</sequence>
<comment type="function">
    <text evidence="14">Intracellular phospholipase B that catalyzes the double deacylation of phosphatidylcholine (PC) to glycerophosphocholine (GroPCho). Plays an important role in membrane lipid homeostasis.</text>
</comment>
<feature type="compositionally biased region" description="Basic and acidic residues" evidence="15">
    <location>
        <begin position="827"/>
        <end position="841"/>
    </location>
</feature>
<comment type="caution">
    <text evidence="18">The sequence shown here is derived from an EMBL/GenBank/DDBJ whole genome shotgun (WGS) entry which is preliminary data.</text>
</comment>
<feature type="compositionally biased region" description="Low complexity" evidence="15">
    <location>
        <begin position="503"/>
        <end position="520"/>
    </location>
</feature>
<name>A0A8H3TN31_9TREE</name>
<evidence type="ECO:0000256" key="7">
    <source>
        <dbReference type="ARBA" id="ARBA00022801"/>
    </source>
</evidence>
<dbReference type="EMBL" id="BLZA01000002">
    <property type="protein sequence ID" value="GHJ83736.1"/>
    <property type="molecule type" value="Genomic_DNA"/>
</dbReference>
<dbReference type="Gene3D" id="3.40.1090.10">
    <property type="entry name" value="Cytosolic phospholipase A2 catalytic domain"/>
    <property type="match status" value="2"/>
</dbReference>
<dbReference type="PROSITE" id="PS51635">
    <property type="entry name" value="PNPLA"/>
    <property type="match status" value="1"/>
</dbReference>
<evidence type="ECO:0000313" key="18">
    <source>
        <dbReference type="EMBL" id="GHJ83736.1"/>
    </source>
</evidence>
<feature type="active site" description="Proton acceptor" evidence="13">
    <location>
        <position position="1424"/>
    </location>
</feature>
<feature type="short sequence motif" description="GXSXG" evidence="13">
    <location>
        <begin position="1304"/>
        <end position="1308"/>
    </location>
</feature>
<feature type="short sequence motif" description="GXGXXG" evidence="13">
    <location>
        <begin position="1277"/>
        <end position="1282"/>
    </location>
</feature>
<dbReference type="PROSITE" id="PS50042">
    <property type="entry name" value="CNMP_BINDING_3"/>
    <property type="match status" value="2"/>
</dbReference>
<gene>
    <name evidence="18" type="ORF">NliqN6_0138</name>
</gene>
<evidence type="ECO:0000256" key="11">
    <source>
        <dbReference type="ARBA" id="ARBA00023098"/>
    </source>
</evidence>
<keyword evidence="6" id="KW-0677">Repeat</keyword>
<feature type="domain" description="PNPLA" evidence="17">
    <location>
        <begin position="1273"/>
        <end position="1437"/>
    </location>
</feature>
<dbReference type="PANTHER" id="PTHR14226:SF29">
    <property type="entry name" value="NEUROPATHY TARGET ESTERASE SWS"/>
    <property type="match status" value="1"/>
</dbReference>
<evidence type="ECO:0000256" key="9">
    <source>
        <dbReference type="ARBA" id="ARBA00022963"/>
    </source>
</evidence>
<evidence type="ECO:0000259" key="17">
    <source>
        <dbReference type="PROSITE" id="PS51635"/>
    </source>
</evidence>
<feature type="transmembrane region" description="Helical" evidence="14">
    <location>
        <begin position="12"/>
        <end position="32"/>
    </location>
</feature>
<feature type="region of interest" description="Disordered" evidence="15">
    <location>
        <begin position="458"/>
        <end position="527"/>
    </location>
</feature>
<feature type="transmembrane region" description="Helical" evidence="14">
    <location>
        <begin position="68"/>
        <end position="85"/>
    </location>
</feature>
<dbReference type="InterPro" id="IPR056556">
    <property type="entry name" value="NTE1_P-loop_dom"/>
</dbReference>
<dbReference type="SUPFAM" id="SSF51206">
    <property type="entry name" value="cAMP-binding domain-like"/>
    <property type="match status" value="3"/>
</dbReference>
<accession>A0A8H3TN31</accession>
<dbReference type="PANTHER" id="PTHR14226">
    <property type="entry name" value="NEUROPATHY TARGET ESTERASE/SWISS CHEESE D.MELANOGASTER"/>
    <property type="match status" value="1"/>
</dbReference>
<feature type="region of interest" description="Disordered" evidence="15">
    <location>
        <begin position="819"/>
        <end position="841"/>
    </location>
</feature>
<comment type="subcellular location">
    <subcellularLocation>
        <location evidence="1 14">Endoplasmic reticulum membrane</location>
    </subcellularLocation>
</comment>
<dbReference type="FunFam" id="3.40.1090.10:FF:000007">
    <property type="entry name" value="Lysophospholipase NTE1"/>
    <property type="match status" value="1"/>
</dbReference>
<dbReference type="GO" id="GO:0016042">
    <property type="term" value="P:lipid catabolic process"/>
    <property type="evidence" value="ECO:0007669"/>
    <property type="project" value="UniProtKB-UniRule"/>
</dbReference>
<evidence type="ECO:0000313" key="19">
    <source>
        <dbReference type="Proteomes" id="UP000620104"/>
    </source>
</evidence>
<dbReference type="GO" id="GO:0046486">
    <property type="term" value="P:glycerolipid metabolic process"/>
    <property type="evidence" value="ECO:0007669"/>
    <property type="project" value="UniProtKB-ARBA"/>
</dbReference>
<dbReference type="GO" id="GO:0004622">
    <property type="term" value="F:phosphatidylcholine lysophospholipase activity"/>
    <property type="evidence" value="ECO:0007669"/>
    <property type="project" value="UniProtKB-EC"/>
</dbReference>
<evidence type="ECO:0000256" key="8">
    <source>
        <dbReference type="ARBA" id="ARBA00022824"/>
    </source>
</evidence>
<feature type="compositionally biased region" description="Low complexity" evidence="15">
    <location>
        <begin position="345"/>
        <end position="363"/>
    </location>
</feature>
<dbReference type="GO" id="GO:0005789">
    <property type="term" value="C:endoplasmic reticulum membrane"/>
    <property type="evidence" value="ECO:0007669"/>
    <property type="project" value="UniProtKB-SubCell"/>
</dbReference>
<feature type="compositionally biased region" description="Basic and acidic residues" evidence="15">
    <location>
        <begin position="483"/>
        <end position="499"/>
    </location>
</feature>
<dbReference type="CDD" id="cd00038">
    <property type="entry name" value="CAP_ED"/>
    <property type="match status" value="2"/>
</dbReference>
<keyword evidence="19" id="KW-1185">Reference proteome</keyword>
<keyword evidence="7 13" id="KW-0378">Hydrolase</keyword>
<keyword evidence="11 13" id="KW-0443">Lipid metabolism</keyword>
<feature type="region of interest" description="Disordered" evidence="15">
    <location>
        <begin position="683"/>
        <end position="766"/>
    </location>
</feature>
<feature type="domain" description="Cyclic nucleotide-binding" evidence="16">
    <location>
        <begin position="770"/>
        <end position="890"/>
    </location>
</feature>
<keyword evidence="5 14" id="KW-0812">Transmembrane</keyword>
<dbReference type="Pfam" id="PF24179">
    <property type="entry name" value="NTE_Ploop"/>
    <property type="match status" value="1"/>
</dbReference>
<evidence type="ECO:0000259" key="16">
    <source>
        <dbReference type="PROSITE" id="PS50042"/>
    </source>
</evidence>
<organism evidence="18 19">
    <name type="scientific">Naganishia liquefaciens</name>
    <dbReference type="NCBI Taxonomy" id="104408"/>
    <lineage>
        <taxon>Eukaryota</taxon>
        <taxon>Fungi</taxon>
        <taxon>Dikarya</taxon>
        <taxon>Basidiomycota</taxon>
        <taxon>Agaricomycotina</taxon>
        <taxon>Tremellomycetes</taxon>
        <taxon>Filobasidiales</taxon>
        <taxon>Filobasidiaceae</taxon>
        <taxon>Naganishia</taxon>
    </lineage>
</organism>
<keyword evidence="10 14" id="KW-1133">Transmembrane helix</keyword>
<reference evidence="18" key="1">
    <citation type="submission" date="2020-07" db="EMBL/GenBank/DDBJ databases">
        <title>Draft Genome Sequence of a Deep-Sea Yeast, Naganishia (Cryptococcus) liquefaciens strain N6.</title>
        <authorList>
            <person name="Han Y.W."/>
            <person name="Kajitani R."/>
            <person name="Morimoto H."/>
            <person name="Parhat M."/>
            <person name="Tsubouchi H."/>
            <person name="Bakenova O."/>
            <person name="Ogata M."/>
            <person name="Argunhan B."/>
            <person name="Aoki R."/>
            <person name="Kajiwara S."/>
            <person name="Itoh T."/>
            <person name="Iwasaki H."/>
        </authorList>
    </citation>
    <scope>NUCLEOTIDE SEQUENCE</scope>
    <source>
        <strain evidence="18">N6</strain>
    </source>
</reference>
<evidence type="ECO:0000256" key="3">
    <source>
        <dbReference type="ARBA" id="ARBA00013274"/>
    </source>
</evidence>
<feature type="compositionally biased region" description="Polar residues" evidence="15">
    <location>
        <begin position="756"/>
        <end position="765"/>
    </location>
</feature>
<comment type="catalytic activity">
    <reaction evidence="14">
        <text>a 1-acyl-sn-glycero-3-phosphocholine + H2O = sn-glycerol 3-phosphocholine + a fatty acid + H(+)</text>
        <dbReference type="Rhea" id="RHEA:15177"/>
        <dbReference type="ChEBI" id="CHEBI:15377"/>
        <dbReference type="ChEBI" id="CHEBI:15378"/>
        <dbReference type="ChEBI" id="CHEBI:16870"/>
        <dbReference type="ChEBI" id="CHEBI:28868"/>
        <dbReference type="ChEBI" id="CHEBI:58168"/>
        <dbReference type="EC" id="3.1.1.5"/>
    </reaction>
</comment>
<dbReference type="InterPro" id="IPR002641">
    <property type="entry name" value="PNPLA_dom"/>
</dbReference>
<feature type="region of interest" description="Disordered" evidence="15">
    <location>
        <begin position="572"/>
        <end position="620"/>
    </location>
</feature>
<dbReference type="Pfam" id="PF01734">
    <property type="entry name" value="Patatin"/>
    <property type="match status" value="1"/>
</dbReference>
<keyword evidence="8 14" id="KW-0256">Endoplasmic reticulum</keyword>
<evidence type="ECO:0000256" key="5">
    <source>
        <dbReference type="ARBA" id="ARBA00022692"/>
    </source>
</evidence>
<feature type="compositionally biased region" description="Acidic residues" evidence="15">
    <location>
        <begin position="251"/>
        <end position="261"/>
    </location>
</feature>
<feature type="domain" description="Cyclic nucleotide-binding" evidence="16">
    <location>
        <begin position="903"/>
        <end position="1005"/>
    </location>
</feature>
<evidence type="ECO:0000256" key="12">
    <source>
        <dbReference type="ARBA" id="ARBA00023136"/>
    </source>
</evidence>
<evidence type="ECO:0000256" key="1">
    <source>
        <dbReference type="ARBA" id="ARBA00004586"/>
    </source>
</evidence>
<dbReference type="InterPro" id="IPR018490">
    <property type="entry name" value="cNMP-bd_dom_sf"/>
</dbReference>
<dbReference type="Proteomes" id="UP000620104">
    <property type="component" value="Unassembled WGS sequence"/>
</dbReference>
<evidence type="ECO:0000256" key="13">
    <source>
        <dbReference type="PROSITE-ProRule" id="PRU01161"/>
    </source>
</evidence>